<dbReference type="CDD" id="cd06089">
    <property type="entry name" value="KOW_RPL26"/>
    <property type="match status" value="1"/>
</dbReference>
<dbReference type="GO" id="GO:0003735">
    <property type="term" value="F:structural constituent of ribosome"/>
    <property type="evidence" value="ECO:0007669"/>
    <property type="project" value="InterPro"/>
</dbReference>
<dbReference type="Proteomes" id="UP001165289">
    <property type="component" value="Unassembled WGS sequence"/>
</dbReference>
<dbReference type="FunFam" id="2.30.30.30:FF:000009">
    <property type="entry name" value="60S ribosomal protein L26"/>
    <property type="match status" value="1"/>
</dbReference>
<evidence type="ECO:0000256" key="3">
    <source>
        <dbReference type="ARBA" id="ARBA00023274"/>
    </source>
</evidence>
<dbReference type="Pfam" id="PF16906">
    <property type="entry name" value="Ribosomal_L26"/>
    <property type="match status" value="1"/>
</dbReference>
<evidence type="ECO:0000313" key="5">
    <source>
        <dbReference type="EMBL" id="KAI6648847.1"/>
    </source>
</evidence>
<keyword evidence="3" id="KW-0687">Ribonucleoprotein</keyword>
<evidence type="ECO:0008006" key="7">
    <source>
        <dbReference type="Google" id="ProtNLM"/>
    </source>
</evidence>
<keyword evidence="2" id="KW-0689">Ribosomal protein</keyword>
<dbReference type="EMBL" id="JAKMXF010000325">
    <property type="protein sequence ID" value="KAI6648847.1"/>
    <property type="molecule type" value="Genomic_DNA"/>
</dbReference>
<evidence type="ECO:0000256" key="4">
    <source>
        <dbReference type="SAM" id="MobiDB-lite"/>
    </source>
</evidence>
<dbReference type="InterPro" id="IPR014722">
    <property type="entry name" value="Rib_uL2_dom2"/>
</dbReference>
<evidence type="ECO:0000256" key="1">
    <source>
        <dbReference type="ARBA" id="ARBA00010618"/>
    </source>
</evidence>
<dbReference type="GO" id="GO:0003723">
    <property type="term" value="F:RNA binding"/>
    <property type="evidence" value="ECO:0007669"/>
    <property type="project" value="InterPro"/>
</dbReference>
<evidence type="ECO:0000313" key="6">
    <source>
        <dbReference type="Proteomes" id="UP001165289"/>
    </source>
</evidence>
<gene>
    <name evidence="5" type="ORF">LOD99_7108</name>
</gene>
<evidence type="ECO:0000256" key="2">
    <source>
        <dbReference type="ARBA" id="ARBA00022980"/>
    </source>
</evidence>
<accession>A0AAV7JJJ6</accession>
<organism evidence="5 6">
    <name type="scientific">Oopsacas minuta</name>
    <dbReference type="NCBI Taxonomy" id="111878"/>
    <lineage>
        <taxon>Eukaryota</taxon>
        <taxon>Metazoa</taxon>
        <taxon>Porifera</taxon>
        <taxon>Hexactinellida</taxon>
        <taxon>Hexasterophora</taxon>
        <taxon>Lyssacinosida</taxon>
        <taxon>Leucopsacidae</taxon>
        <taxon>Oopsacas</taxon>
    </lineage>
</organism>
<name>A0AAV7JJJ6_9METZ</name>
<sequence length="146" mass="16574">MTNKRSKATTSRRKCRKAHFGSSSHIRRKMMSAPLSKELRQKHSIRAMPIRKDDEVTVVRGTNKGGAQGSKVIAVYRKRWVIHIDKIQRDRANGITAKVGIHPSNVIITKLKMTEDRKRIIERKSSAKKAGKEKGKISQKDVMDTS</sequence>
<feature type="region of interest" description="Disordered" evidence="4">
    <location>
        <begin position="1"/>
        <end position="24"/>
    </location>
</feature>
<dbReference type="Gene3D" id="2.30.30.30">
    <property type="match status" value="1"/>
</dbReference>
<comment type="similarity">
    <text evidence="1">Belongs to the universal ribosomal protein uL24 family.</text>
</comment>
<dbReference type="InterPro" id="IPR041988">
    <property type="entry name" value="Ribosomal_uL24_KOW"/>
</dbReference>
<dbReference type="NCBIfam" id="TIGR01080">
    <property type="entry name" value="rplX_A_E"/>
    <property type="match status" value="1"/>
</dbReference>
<dbReference type="InterPro" id="IPR005756">
    <property type="entry name" value="Ribosomal_uL24_euk/arc"/>
</dbReference>
<dbReference type="InterPro" id="IPR008991">
    <property type="entry name" value="Translation_prot_SH3-like_sf"/>
</dbReference>
<feature type="region of interest" description="Disordered" evidence="4">
    <location>
        <begin position="122"/>
        <end position="146"/>
    </location>
</feature>
<protein>
    <recommendedName>
        <fullName evidence="7">Ribosomal protein L26</fullName>
    </recommendedName>
</protein>
<keyword evidence="6" id="KW-1185">Reference proteome</keyword>
<dbReference type="PANTHER" id="PTHR11143">
    <property type="entry name" value="60S RIBOSOMAL PROTEIN L26 FAMILY MEMBER"/>
    <property type="match status" value="1"/>
</dbReference>
<dbReference type="GO" id="GO:0006412">
    <property type="term" value="P:translation"/>
    <property type="evidence" value="ECO:0007669"/>
    <property type="project" value="InterPro"/>
</dbReference>
<proteinExistence type="inferred from homology"/>
<reference evidence="5 6" key="1">
    <citation type="journal article" date="2023" name="BMC Biol.">
        <title>The compact genome of the sponge Oopsacas minuta (Hexactinellida) is lacking key metazoan core genes.</title>
        <authorList>
            <person name="Santini S."/>
            <person name="Schenkelaars Q."/>
            <person name="Jourda C."/>
            <person name="Duchesne M."/>
            <person name="Belahbib H."/>
            <person name="Rocher C."/>
            <person name="Selva M."/>
            <person name="Riesgo A."/>
            <person name="Vervoort M."/>
            <person name="Leys S.P."/>
            <person name="Kodjabachian L."/>
            <person name="Le Bivic A."/>
            <person name="Borchiellini C."/>
            <person name="Claverie J.M."/>
            <person name="Renard E."/>
        </authorList>
    </citation>
    <scope>NUCLEOTIDE SEQUENCE [LARGE SCALE GENOMIC DNA]</scope>
    <source>
        <strain evidence="5">SPO-2</strain>
    </source>
</reference>
<dbReference type="AlphaFoldDB" id="A0AAV7JJJ6"/>
<dbReference type="GO" id="GO:0015934">
    <property type="term" value="C:large ribosomal subunit"/>
    <property type="evidence" value="ECO:0007669"/>
    <property type="project" value="InterPro"/>
</dbReference>
<comment type="caution">
    <text evidence="5">The sequence shown here is derived from an EMBL/GenBank/DDBJ whole genome shotgun (WGS) entry which is preliminary data.</text>
</comment>
<dbReference type="SUPFAM" id="SSF50104">
    <property type="entry name" value="Translation proteins SH3-like domain"/>
    <property type="match status" value="1"/>
</dbReference>